<dbReference type="GO" id="GO:0005886">
    <property type="term" value="C:plasma membrane"/>
    <property type="evidence" value="ECO:0007669"/>
    <property type="project" value="UniProtKB-SubCell"/>
</dbReference>
<evidence type="ECO:0000256" key="8">
    <source>
        <dbReference type="SAM" id="Phobius"/>
    </source>
</evidence>
<feature type="transmembrane region" description="Helical" evidence="8">
    <location>
        <begin position="323"/>
        <end position="347"/>
    </location>
</feature>
<organism evidence="10 11">
    <name type="scientific">Pedobacter cryoconitis</name>
    <dbReference type="NCBI Taxonomy" id="188932"/>
    <lineage>
        <taxon>Bacteria</taxon>
        <taxon>Pseudomonadati</taxon>
        <taxon>Bacteroidota</taxon>
        <taxon>Sphingobacteriia</taxon>
        <taxon>Sphingobacteriales</taxon>
        <taxon>Sphingobacteriaceae</taxon>
        <taxon>Pedobacter</taxon>
    </lineage>
</organism>
<dbReference type="Proteomes" id="UP000521017">
    <property type="component" value="Unassembled WGS sequence"/>
</dbReference>
<gene>
    <name evidence="10" type="ORF">HDF25_002144</name>
</gene>
<reference evidence="10 11" key="1">
    <citation type="submission" date="2020-08" db="EMBL/GenBank/DDBJ databases">
        <title>Genomic Encyclopedia of Type Strains, Phase IV (KMG-V): Genome sequencing to study the core and pangenomes of soil and plant-associated prokaryotes.</title>
        <authorList>
            <person name="Whitman W."/>
        </authorList>
    </citation>
    <scope>NUCLEOTIDE SEQUENCE [LARGE SCALE GENOMIC DNA]</scope>
    <source>
        <strain evidence="10 11">M2T3</strain>
    </source>
</reference>
<feature type="transmembrane region" description="Helical" evidence="8">
    <location>
        <begin position="198"/>
        <end position="218"/>
    </location>
</feature>
<sequence length="512" mass="57627">MRSHNYQSSESNFLIFLFACLSLTLHLIGLNNYGINRDEYLHIALGNHLAFGYAEVPPFIALVARFSVSTFGDSAFAIRLIPAIFAALTVLTAGLIVNEIGGRRLAVTLCGLALCFSPGFLATGYLLQPVAFDQFWWTMTFFLLIKYIYTGKTKYLLWLGPVVGLGLLTKYAILFIILSVTAGLLLTKQRNILSKKQVYIAAFIAFLIFLPNLIWQYLHHWPVVTHMKELTETQLTHNTVGGFIKSQLIAQGTAFLIWLPGLFLVFSHHKLNRLRWIGFSYVLLIVTLIYFQGKDYYAFGIYPVLFAVSAYGIELITGRINPALKYAVAILIILPNLLLIPLVIPILPVNTTAAYLKTMHLDDLLYWEDRQKHPITQDYADMIGWEEMTAITAEAYQTIPEIHRKNTTIFAENYGEAGAIDHLGKKYNLPASVSLSSSFTLWAPEQIPYQYLIYIDDKGQVEKTKPAYTNATLVGTVSNEYSRENGTKIWLLSAPVKDVNPGYQSALKAKRP</sequence>
<keyword evidence="3" id="KW-0328">Glycosyltransferase</keyword>
<dbReference type="Pfam" id="PF13231">
    <property type="entry name" value="PMT_2"/>
    <property type="match status" value="1"/>
</dbReference>
<dbReference type="GO" id="GO:0016763">
    <property type="term" value="F:pentosyltransferase activity"/>
    <property type="evidence" value="ECO:0007669"/>
    <property type="project" value="TreeGrafter"/>
</dbReference>
<keyword evidence="6 8" id="KW-1133">Transmembrane helix</keyword>
<feature type="transmembrane region" description="Helical" evidence="8">
    <location>
        <begin position="248"/>
        <end position="267"/>
    </location>
</feature>
<feature type="transmembrane region" description="Helical" evidence="8">
    <location>
        <begin position="12"/>
        <end position="30"/>
    </location>
</feature>
<keyword evidence="4" id="KW-0808">Transferase</keyword>
<dbReference type="PANTHER" id="PTHR33908:SF11">
    <property type="entry name" value="MEMBRANE PROTEIN"/>
    <property type="match status" value="1"/>
</dbReference>
<name>A0A7X0MJV2_9SPHI</name>
<evidence type="ECO:0000256" key="7">
    <source>
        <dbReference type="ARBA" id="ARBA00023136"/>
    </source>
</evidence>
<evidence type="ECO:0000313" key="10">
    <source>
        <dbReference type="EMBL" id="MBB6500000.1"/>
    </source>
</evidence>
<evidence type="ECO:0000256" key="1">
    <source>
        <dbReference type="ARBA" id="ARBA00004651"/>
    </source>
</evidence>
<evidence type="ECO:0000256" key="2">
    <source>
        <dbReference type="ARBA" id="ARBA00022475"/>
    </source>
</evidence>
<keyword evidence="5 8" id="KW-0812">Transmembrane</keyword>
<evidence type="ECO:0000259" key="9">
    <source>
        <dbReference type="Pfam" id="PF13231"/>
    </source>
</evidence>
<evidence type="ECO:0000256" key="3">
    <source>
        <dbReference type="ARBA" id="ARBA00022676"/>
    </source>
</evidence>
<keyword evidence="2" id="KW-1003">Cell membrane</keyword>
<feature type="domain" description="Glycosyltransferase RgtA/B/C/D-like" evidence="9">
    <location>
        <begin position="56"/>
        <end position="215"/>
    </location>
</feature>
<proteinExistence type="predicted"/>
<feature type="transmembrane region" description="Helical" evidence="8">
    <location>
        <begin position="155"/>
        <end position="186"/>
    </location>
</feature>
<protein>
    <recommendedName>
        <fullName evidence="9">Glycosyltransferase RgtA/B/C/D-like domain-containing protein</fullName>
    </recommendedName>
</protein>
<dbReference type="PANTHER" id="PTHR33908">
    <property type="entry name" value="MANNOSYLTRANSFERASE YKCB-RELATED"/>
    <property type="match status" value="1"/>
</dbReference>
<dbReference type="InterPro" id="IPR038731">
    <property type="entry name" value="RgtA/B/C-like"/>
</dbReference>
<evidence type="ECO:0000256" key="6">
    <source>
        <dbReference type="ARBA" id="ARBA00022989"/>
    </source>
</evidence>
<dbReference type="AlphaFoldDB" id="A0A7X0MJV2"/>
<dbReference type="RefSeq" id="WP_184624720.1">
    <property type="nucleotide sequence ID" value="NZ_JACHCC010000005.1"/>
</dbReference>
<keyword evidence="7 8" id="KW-0472">Membrane</keyword>
<feature type="transmembrane region" description="Helical" evidence="8">
    <location>
        <begin position="274"/>
        <end position="291"/>
    </location>
</feature>
<evidence type="ECO:0000256" key="5">
    <source>
        <dbReference type="ARBA" id="ARBA00022692"/>
    </source>
</evidence>
<dbReference type="EMBL" id="JACHCC010000005">
    <property type="protein sequence ID" value="MBB6500000.1"/>
    <property type="molecule type" value="Genomic_DNA"/>
</dbReference>
<dbReference type="InterPro" id="IPR050297">
    <property type="entry name" value="LipidA_mod_glycosyltrf_83"/>
</dbReference>
<feature type="transmembrane region" description="Helical" evidence="8">
    <location>
        <begin position="106"/>
        <end position="127"/>
    </location>
</feature>
<evidence type="ECO:0000256" key="4">
    <source>
        <dbReference type="ARBA" id="ARBA00022679"/>
    </source>
</evidence>
<comment type="subcellular location">
    <subcellularLocation>
        <location evidence="1">Cell membrane</location>
        <topology evidence="1">Multi-pass membrane protein</topology>
    </subcellularLocation>
</comment>
<accession>A0A7X0MJV2</accession>
<dbReference type="GO" id="GO:0009103">
    <property type="term" value="P:lipopolysaccharide biosynthetic process"/>
    <property type="evidence" value="ECO:0007669"/>
    <property type="project" value="UniProtKB-ARBA"/>
</dbReference>
<evidence type="ECO:0000313" key="11">
    <source>
        <dbReference type="Proteomes" id="UP000521017"/>
    </source>
</evidence>
<feature type="transmembrane region" description="Helical" evidence="8">
    <location>
        <begin position="80"/>
        <end position="100"/>
    </location>
</feature>
<comment type="caution">
    <text evidence="10">The sequence shown here is derived from an EMBL/GenBank/DDBJ whole genome shotgun (WGS) entry which is preliminary data.</text>
</comment>
<feature type="transmembrane region" description="Helical" evidence="8">
    <location>
        <begin position="297"/>
        <end position="316"/>
    </location>
</feature>